<gene>
    <name evidence="2" type="ORF">EV207_1802</name>
</gene>
<protein>
    <submittedName>
        <fullName evidence="2">ROK family protein</fullName>
    </submittedName>
</protein>
<organism evidence="2 3">
    <name type="scientific">Scopulibacillus darangshiensis</name>
    <dbReference type="NCBI Taxonomy" id="442528"/>
    <lineage>
        <taxon>Bacteria</taxon>
        <taxon>Bacillati</taxon>
        <taxon>Bacillota</taxon>
        <taxon>Bacilli</taxon>
        <taxon>Bacillales</taxon>
        <taxon>Sporolactobacillaceae</taxon>
        <taxon>Scopulibacillus</taxon>
    </lineage>
</organism>
<evidence type="ECO:0000313" key="3">
    <source>
        <dbReference type="Proteomes" id="UP000295416"/>
    </source>
</evidence>
<proteinExistence type="inferred from homology"/>
<dbReference type="OrthoDB" id="9795247at2"/>
<dbReference type="Gene3D" id="3.30.420.40">
    <property type="match status" value="1"/>
</dbReference>
<evidence type="ECO:0000256" key="1">
    <source>
        <dbReference type="ARBA" id="ARBA00006479"/>
    </source>
</evidence>
<accession>A0A4R2N8D6</accession>
<dbReference type="AlphaFoldDB" id="A0A4R2N8D6"/>
<dbReference type="SUPFAM" id="SSF53067">
    <property type="entry name" value="Actin-like ATPase domain"/>
    <property type="match status" value="1"/>
</dbReference>
<comment type="caution">
    <text evidence="2">The sequence shown here is derived from an EMBL/GenBank/DDBJ whole genome shotgun (WGS) entry which is preliminary data.</text>
</comment>
<dbReference type="Proteomes" id="UP000295416">
    <property type="component" value="Unassembled WGS sequence"/>
</dbReference>
<evidence type="ECO:0000313" key="2">
    <source>
        <dbReference type="EMBL" id="TCP17234.1"/>
    </source>
</evidence>
<comment type="similarity">
    <text evidence="1">Belongs to the ROK (NagC/XylR) family.</text>
</comment>
<dbReference type="EMBL" id="SLXK01000080">
    <property type="protein sequence ID" value="TCP17234.1"/>
    <property type="molecule type" value="Genomic_DNA"/>
</dbReference>
<sequence length="92" mass="10527">MDAEEGGILSKHIIHNFYQYIAQGISNLKWIFDPEAIYIGGGITNRKQFLGELNEHLFYLGIDNKKFKIDICHFKNNAGLVGALYHHIHAKN</sequence>
<name>A0A4R2N8D6_9BACL</name>
<dbReference type="InterPro" id="IPR000600">
    <property type="entry name" value="ROK"/>
</dbReference>
<keyword evidence="3" id="KW-1185">Reference proteome</keyword>
<dbReference type="Pfam" id="PF00480">
    <property type="entry name" value="ROK"/>
    <property type="match status" value="1"/>
</dbReference>
<reference evidence="2 3" key="1">
    <citation type="submission" date="2019-03" db="EMBL/GenBank/DDBJ databases">
        <title>Genomic Encyclopedia of Type Strains, Phase IV (KMG-IV): sequencing the most valuable type-strain genomes for metagenomic binning, comparative biology and taxonomic classification.</title>
        <authorList>
            <person name="Goeker M."/>
        </authorList>
    </citation>
    <scope>NUCLEOTIDE SEQUENCE [LARGE SCALE GENOMIC DNA]</scope>
    <source>
        <strain evidence="2 3">DSM 19377</strain>
    </source>
</reference>
<dbReference type="InterPro" id="IPR043129">
    <property type="entry name" value="ATPase_NBD"/>
</dbReference>